<gene>
    <name evidence="2" type="ORF">QJS10_CPB14g01008</name>
</gene>
<sequence>MGTRQKQKSRVGASSRSTFSNSLSNLQKEARRAFSWAPRDSRSNSALKEVYRKRKALDSPQQKEWNGNQCLVSRYRVSVYSTEGQERLPSVSIAEGWVLSGDPIKDDAVRLSHRYESSPDVILFKALLSLCSDELISAKGAIDLCVAQMKNVLSAQQLPLHASMEILGRAYYATETFVQIQGCTWNDEAASLDRKILEVTGESKIVEILRMFQAAYSDWQNNILKGRKKLYG</sequence>
<feature type="compositionally biased region" description="Low complexity" evidence="1">
    <location>
        <begin position="14"/>
        <end position="23"/>
    </location>
</feature>
<reference evidence="2" key="2">
    <citation type="submission" date="2023-06" db="EMBL/GenBank/DDBJ databases">
        <authorList>
            <person name="Ma L."/>
            <person name="Liu K.-W."/>
            <person name="Li Z."/>
            <person name="Hsiao Y.-Y."/>
            <person name="Qi Y."/>
            <person name="Fu T."/>
            <person name="Tang G."/>
            <person name="Zhang D."/>
            <person name="Sun W.-H."/>
            <person name="Liu D.-K."/>
            <person name="Li Y."/>
            <person name="Chen G.-Z."/>
            <person name="Liu X.-D."/>
            <person name="Liao X.-Y."/>
            <person name="Jiang Y.-T."/>
            <person name="Yu X."/>
            <person name="Hao Y."/>
            <person name="Huang J."/>
            <person name="Zhao X.-W."/>
            <person name="Ke S."/>
            <person name="Chen Y.-Y."/>
            <person name="Wu W.-L."/>
            <person name="Hsu J.-L."/>
            <person name="Lin Y.-F."/>
            <person name="Huang M.-D."/>
            <person name="Li C.-Y."/>
            <person name="Huang L."/>
            <person name="Wang Z.-W."/>
            <person name="Zhao X."/>
            <person name="Zhong W.-Y."/>
            <person name="Peng D.-H."/>
            <person name="Ahmad S."/>
            <person name="Lan S."/>
            <person name="Zhang J.-S."/>
            <person name="Tsai W.-C."/>
            <person name="Van De Peer Y."/>
            <person name="Liu Z.-J."/>
        </authorList>
    </citation>
    <scope>NUCLEOTIDE SEQUENCE</scope>
    <source>
        <strain evidence="2">CP</strain>
        <tissue evidence="2">Leaves</tissue>
    </source>
</reference>
<name>A0AAV9DGF1_ACOCL</name>
<proteinExistence type="predicted"/>
<reference evidence="2" key="1">
    <citation type="journal article" date="2023" name="Nat. Commun.">
        <title>Diploid and tetraploid genomes of Acorus and the evolution of monocots.</title>
        <authorList>
            <person name="Ma L."/>
            <person name="Liu K.W."/>
            <person name="Li Z."/>
            <person name="Hsiao Y.Y."/>
            <person name="Qi Y."/>
            <person name="Fu T."/>
            <person name="Tang G.D."/>
            <person name="Zhang D."/>
            <person name="Sun W.H."/>
            <person name="Liu D.K."/>
            <person name="Li Y."/>
            <person name="Chen G.Z."/>
            <person name="Liu X.D."/>
            <person name="Liao X.Y."/>
            <person name="Jiang Y.T."/>
            <person name="Yu X."/>
            <person name="Hao Y."/>
            <person name="Huang J."/>
            <person name="Zhao X.W."/>
            <person name="Ke S."/>
            <person name="Chen Y.Y."/>
            <person name="Wu W.L."/>
            <person name="Hsu J.L."/>
            <person name="Lin Y.F."/>
            <person name="Huang M.D."/>
            <person name="Li C.Y."/>
            <person name="Huang L."/>
            <person name="Wang Z.W."/>
            <person name="Zhao X."/>
            <person name="Zhong W.Y."/>
            <person name="Peng D.H."/>
            <person name="Ahmad S."/>
            <person name="Lan S."/>
            <person name="Zhang J.S."/>
            <person name="Tsai W.C."/>
            <person name="Van de Peer Y."/>
            <person name="Liu Z.J."/>
        </authorList>
    </citation>
    <scope>NUCLEOTIDE SEQUENCE</scope>
    <source>
        <strain evidence="2">CP</strain>
    </source>
</reference>
<organism evidence="2 3">
    <name type="scientific">Acorus calamus</name>
    <name type="common">Sweet flag</name>
    <dbReference type="NCBI Taxonomy" id="4465"/>
    <lineage>
        <taxon>Eukaryota</taxon>
        <taxon>Viridiplantae</taxon>
        <taxon>Streptophyta</taxon>
        <taxon>Embryophyta</taxon>
        <taxon>Tracheophyta</taxon>
        <taxon>Spermatophyta</taxon>
        <taxon>Magnoliopsida</taxon>
        <taxon>Liliopsida</taxon>
        <taxon>Acoraceae</taxon>
        <taxon>Acorus</taxon>
    </lineage>
</organism>
<dbReference type="Proteomes" id="UP001180020">
    <property type="component" value="Unassembled WGS sequence"/>
</dbReference>
<dbReference type="PANTHER" id="PTHR35478:SF1">
    <property type="entry name" value="ZINC FINGER FYVE DOMAIN-CONTAINING PROTEIN 26"/>
    <property type="match status" value="1"/>
</dbReference>
<comment type="caution">
    <text evidence="2">The sequence shown here is derived from an EMBL/GenBank/DDBJ whole genome shotgun (WGS) entry which is preliminary data.</text>
</comment>
<dbReference type="PANTHER" id="PTHR35478">
    <property type="entry name" value="ZINC FINGER FYVE DOMAIN PROTEIN"/>
    <property type="match status" value="1"/>
</dbReference>
<keyword evidence="3" id="KW-1185">Reference proteome</keyword>
<dbReference type="AlphaFoldDB" id="A0AAV9DGF1"/>
<protein>
    <submittedName>
        <fullName evidence="2">Uncharacterized protein</fullName>
    </submittedName>
</protein>
<dbReference type="EMBL" id="JAUJYO010000014">
    <property type="protein sequence ID" value="KAK1299182.1"/>
    <property type="molecule type" value="Genomic_DNA"/>
</dbReference>
<evidence type="ECO:0000313" key="3">
    <source>
        <dbReference type="Proteomes" id="UP001180020"/>
    </source>
</evidence>
<feature type="region of interest" description="Disordered" evidence="1">
    <location>
        <begin position="1"/>
        <end position="23"/>
    </location>
</feature>
<accession>A0AAV9DGF1</accession>
<evidence type="ECO:0000256" key="1">
    <source>
        <dbReference type="SAM" id="MobiDB-lite"/>
    </source>
</evidence>
<evidence type="ECO:0000313" key="2">
    <source>
        <dbReference type="EMBL" id="KAK1299182.1"/>
    </source>
</evidence>